<keyword evidence="4" id="KW-1185">Reference proteome</keyword>
<dbReference type="SMART" id="SM00205">
    <property type="entry name" value="THN"/>
    <property type="match status" value="1"/>
</dbReference>
<dbReference type="PANTHER" id="PTHR31013:SF2">
    <property type="entry name" value="THAUMATIN-LIKE PROTEIN"/>
    <property type="match status" value="1"/>
</dbReference>
<dbReference type="AlphaFoldDB" id="A0A9P7J4F3"/>
<dbReference type="RefSeq" id="XP_041165449.1">
    <property type="nucleotide sequence ID" value="XM_041299322.1"/>
</dbReference>
<feature type="disulfide bond" evidence="1">
    <location>
        <begin position="27"/>
        <end position="225"/>
    </location>
</feature>
<dbReference type="Proteomes" id="UP000719766">
    <property type="component" value="Unassembled WGS sequence"/>
</dbReference>
<organism evidence="3 4">
    <name type="scientific">Suillus plorans</name>
    <dbReference type="NCBI Taxonomy" id="116603"/>
    <lineage>
        <taxon>Eukaryota</taxon>
        <taxon>Fungi</taxon>
        <taxon>Dikarya</taxon>
        <taxon>Basidiomycota</taxon>
        <taxon>Agaricomycotina</taxon>
        <taxon>Agaricomycetes</taxon>
        <taxon>Agaricomycetidae</taxon>
        <taxon>Boletales</taxon>
        <taxon>Suillineae</taxon>
        <taxon>Suillaceae</taxon>
        <taxon>Suillus</taxon>
    </lineage>
</organism>
<comment type="caution">
    <text evidence="3">The sequence shown here is derived from an EMBL/GenBank/DDBJ whole genome shotgun (WGS) entry which is preliminary data.</text>
</comment>
<evidence type="ECO:0000313" key="3">
    <source>
        <dbReference type="EMBL" id="KAG1802257.1"/>
    </source>
</evidence>
<dbReference type="InterPro" id="IPR037176">
    <property type="entry name" value="Osmotin/thaumatin-like_sf"/>
</dbReference>
<feature type="disulfide bond" evidence="1">
    <location>
        <begin position="129"/>
        <end position="215"/>
    </location>
</feature>
<dbReference type="PIRSF" id="PIRSF002703">
    <property type="entry name" value="Thaumatin"/>
    <property type="match status" value="1"/>
</dbReference>
<dbReference type="SUPFAM" id="SSF49870">
    <property type="entry name" value="Osmotin, thaumatin-like protein"/>
    <property type="match status" value="1"/>
</dbReference>
<feature type="signal peptide" evidence="2">
    <location>
        <begin position="1"/>
        <end position="18"/>
    </location>
</feature>
<feature type="disulfide bond" evidence="1">
    <location>
        <begin position="140"/>
        <end position="150"/>
    </location>
</feature>
<name>A0A9P7J4F3_9AGAM</name>
<keyword evidence="1" id="KW-1015">Disulfide bond</keyword>
<accession>A0A9P7J4F3</accession>
<dbReference type="InterPro" id="IPR001938">
    <property type="entry name" value="Thaumatin"/>
</dbReference>
<evidence type="ECO:0000313" key="4">
    <source>
        <dbReference type="Proteomes" id="UP000719766"/>
    </source>
</evidence>
<dbReference type="Gene3D" id="2.60.110.10">
    <property type="entry name" value="Thaumatin"/>
    <property type="match status" value="1"/>
</dbReference>
<dbReference type="PANTHER" id="PTHR31013">
    <property type="entry name" value="THAUMATIN FAMILY PROTEIN-RELATED"/>
    <property type="match status" value="1"/>
</dbReference>
<reference evidence="3" key="1">
    <citation type="journal article" date="2020" name="New Phytol.">
        <title>Comparative genomics reveals dynamic genome evolution in host specialist ectomycorrhizal fungi.</title>
        <authorList>
            <person name="Lofgren L.A."/>
            <person name="Nguyen N.H."/>
            <person name="Vilgalys R."/>
            <person name="Ruytinx J."/>
            <person name="Liao H.L."/>
            <person name="Branco S."/>
            <person name="Kuo A."/>
            <person name="LaButti K."/>
            <person name="Lipzen A."/>
            <person name="Andreopoulos W."/>
            <person name="Pangilinan J."/>
            <person name="Riley R."/>
            <person name="Hundley H."/>
            <person name="Na H."/>
            <person name="Barry K."/>
            <person name="Grigoriev I.V."/>
            <person name="Stajich J.E."/>
            <person name="Kennedy P.G."/>
        </authorList>
    </citation>
    <scope>NUCLEOTIDE SEQUENCE</scope>
    <source>
        <strain evidence="3">S12</strain>
    </source>
</reference>
<proteinExistence type="predicted"/>
<dbReference type="GeneID" id="64593086"/>
<feature type="disulfide bond" evidence="1">
    <location>
        <begin position="154"/>
        <end position="161"/>
    </location>
</feature>
<dbReference type="OrthoDB" id="430315at2759"/>
<evidence type="ECO:0000256" key="1">
    <source>
        <dbReference type="PIRSR" id="PIRSR002703-1"/>
    </source>
</evidence>
<protein>
    <submittedName>
        <fullName evidence="3">Osmotin thaumatin-like protein</fullName>
    </submittedName>
</protein>
<feature type="chain" id="PRO_5040238824" evidence="2">
    <location>
        <begin position="19"/>
        <end position="235"/>
    </location>
</feature>
<keyword evidence="2" id="KW-0732">Signal</keyword>
<dbReference type="PROSITE" id="PS51367">
    <property type="entry name" value="THAUMATIN_2"/>
    <property type="match status" value="1"/>
</dbReference>
<dbReference type="EMBL" id="JABBWE010000006">
    <property type="protein sequence ID" value="KAG1802257.1"/>
    <property type="molecule type" value="Genomic_DNA"/>
</dbReference>
<dbReference type="Pfam" id="PF00314">
    <property type="entry name" value="Thaumatin"/>
    <property type="match status" value="1"/>
</dbReference>
<evidence type="ECO:0000256" key="2">
    <source>
        <dbReference type="SAM" id="SignalP"/>
    </source>
</evidence>
<feature type="disulfide bond" evidence="1">
    <location>
        <begin position="134"/>
        <end position="190"/>
    </location>
</feature>
<sequence length="235" mass="23950">MAILSALVLATIVTVARAQSLTVVNKCSESVFLYTSTSYGSIDTNVNIAQGQSANLGISSNWDGAINVGTGCNSGGTTCTTGGPTWDGNTPFSRAEFNFYAIPGKVTYDLSFIYGYNVGMEISSADSSCDAFACTISSGCPVPGPGSDTCYSPCCSSASACSGGALPAGGGGCVNNEGPGPNSPFYYDTCYNAYAFPDNDGANGYVPADFVVYTCGNTDITLTLCPGVANSHYTS</sequence>
<feature type="disulfide bond" evidence="1">
    <location>
        <begin position="72"/>
        <end position="79"/>
    </location>
</feature>
<gene>
    <name evidence="3" type="ORF">HD556DRAFT_1285359</name>
</gene>